<keyword evidence="1 2" id="KW-0238">DNA-binding</keyword>
<organism evidence="4 5">
    <name type="scientific">Candidatus Thalassospirochaeta sargassi</name>
    <dbReference type="NCBI Taxonomy" id="3119039"/>
    <lineage>
        <taxon>Bacteria</taxon>
        <taxon>Pseudomonadati</taxon>
        <taxon>Spirochaetota</taxon>
        <taxon>Spirochaetia</taxon>
        <taxon>Spirochaetales</taxon>
        <taxon>Spirochaetaceae</taxon>
        <taxon>Candidatus Thalassospirochaeta</taxon>
    </lineage>
</organism>
<evidence type="ECO:0000256" key="2">
    <source>
        <dbReference type="PROSITE-ProRule" id="PRU00335"/>
    </source>
</evidence>
<feature type="DNA-binding region" description="H-T-H motif" evidence="2">
    <location>
        <begin position="26"/>
        <end position="45"/>
    </location>
</feature>
<dbReference type="Pfam" id="PF00440">
    <property type="entry name" value="TetR_N"/>
    <property type="match status" value="1"/>
</dbReference>
<dbReference type="Pfam" id="PF14278">
    <property type="entry name" value="TetR_C_8"/>
    <property type="match status" value="1"/>
</dbReference>
<dbReference type="InterPro" id="IPR001647">
    <property type="entry name" value="HTH_TetR"/>
</dbReference>
<protein>
    <submittedName>
        <fullName evidence="4">TetR/AcrR family transcriptional regulator C-terminal domain-containing protein</fullName>
    </submittedName>
</protein>
<dbReference type="PROSITE" id="PS50977">
    <property type="entry name" value="HTH_TETR_2"/>
    <property type="match status" value="1"/>
</dbReference>
<proteinExistence type="predicted"/>
<dbReference type="GO" id="GO:0003677">
    <property type="term" value="F:DNA binding"/>
    <property type="evidence" value="ECO:0007669"/>
    <property type="project" value="UniProtKB-UniRule"/>
</dbReference>
<dbReference type="InterPro" id="IPR009057">
    <property type="entry name" value="Homeodomain-like_sf"/>
</dbReference>
<evidence type="ECO:0000313" key="4">
    <source>
        <dbReference type="EMBL" id="MDC7228398.1"/>
    </source>
</evidence>
<evidence type="ECO:0000313" key="5">
    <source>
        <dbReference type="Proteomes" id="UP001221217"/>
    </source>
</evidence>
<dbReference type="AlphaFoldDB" id="A0AAJ1II97"/>
<gene>
    <name evidence="4" type="ORF">PQJ61_16675</name>
</gene>
<sequence length="183" mass="21812">MGKSTKLILANALKNLMKDMQLSKISVSDITESCNLNRQTFYYHFTDKYKLVNWIFDREILDNVENYLNYEHWSKALEKVFSLVESDSGFYLNALRDNFSYFYIHLMRTQRNILDEFIENLLEGRRMKKSDREFFSDFYTNAFVGTFVSWVTSSMHEPAETVVTRLEKLIRGSLKNVLEDYIR</sequence>
<evidence type="ECO:0000259" key="3">
    <source>
        <dbReference type="PROSITE" id="PS50977"/>
    </source>
</evidence>
<feature type="domain" description="HTH tetR-type" evidence="3">
    <location>
        <begin position="3"/>
        <end position="63"/>
    </location>
</feature>
<dbReference type="EMBL" id="JAQQAL010000045">
    <property type="protein sequence ID" value="MDC7228398.1"/>
    <property type="molecule type" value="Genomic_DNA"/>
</dbReference>
<dbReference type="PANTHER" id="PTHR43479:SF7">
    <property type="entry name" value="TETR-FAMILY TRANSCRIPTIONAL REGULATOR"/>
    <property type="match status" value="1"/>
</dbReference>
<dbReference type="Proteomes" id="UP001221217">
    <property type="component" value="Unassembled WGS sequence"/>
</dbReference>
<evidence type="ECO:0000256" key="1">
    <source>
        <dbReference type="ARBA" id="ARBA00023125"/>
    </source>
</evidence>
<dbReference type="InterPro" id="IPR050624">
    <property type="entry name" value="HTH-type_Tx_Regulator"/>
</dbReference>
<comment type="caution">
    <text evidence="4">The sequence shown here is derived from an EMBL/GenBank/DDBJ whole genome shotgun (WGS) entry which is preliminary data.</text>
</comment>
<dbReference type="PANTHER" id="PTHR43479">
    <property type="entry name" value="ACREF/ENVCD OPERON REPRESSOR-RELATED"/>
    <property type="match status" value="1"/>
</dbReference>
<name>A0AAJ1II97_9SPIO</name>
<dbReference type="Gene3D" id="1.10.357.10">
    <property type="entry name" value="Tetracycline Repressor, domain 2"/>
    <property type="match status" value="1"/>
</dbReference>
<reference evidence="4 5" key="1">
    <citation type="submission" date="2022-12" db="EMBL/GenBank/DDBJ databases">
        <title>Metagenome assembled genome from gulf of manar.</title>
        <authorList>
            <person name="Kohli P."/>
            <person name="Pk S."/>
            <person name="Venkata Ramana C."/>
            <person name="Sasikala C."/>
        </authorList>
    </citation>
    <scope>NUCLEOTIDE SEQUENCE [LARGE SCALE GENOMIC DNA]</scope>
    <source>
        <strain evidence="4">JB008</strain>
    </source>
</reference>
<accession>A0AAJ1II97</accession>
<dbReference type="InterPro" id="IPR039532">
    <property type="entry name" value="TetR_C_Firmicutes"/>
</dbReference>
<dbReference type="SUPFAM" id="SSF46689">
    <property type="entry name" value="Homeodomain-like"/>
    <property type="match status" value="1"/>
</dbReference>